<dbReference type="GO" id="GO:0098793">
    <property type="term" value="C:presynapse"/>
    <property type="evidence" value="ECO:0007669"/>
    <property type="project" value="GOC"/>
</dbReference>
<dbReference type="GO" id="GO:0097401">
    <property type="term" value="P:synaptic vesicle lumen acidification"/>
    <property type="evidence" value="ECO:0007669"/>
    <property type="project" value="TreeGrafter"/>
</dbReference>
<gene>
    <name evidence="5" type="ORF">CSKR_109260</name>
</gene>
<dbReference type="OrthoDB" id="250802at2759"/>
<organism evidence="5 6">
    <name type="scientific">Clonorchis sinensis</name>
    <name type="common">Chinese liver fluke</name>
    <dbReference type="NCBI Taxonomy" id="79923"/>
    <lineage>
        <taxon>Eukaryota</taxon>
        <taxon>Metazoa</taxon>
        <taxon>Spiralia</taxon>
        <taxon>Lophotrochozoa</taxon>
        <taxon>Platyhelminthes</taxon>
        <taxon>Trematoda</taxon>
        <taxon>Digenea</taxon>
        <taxon>Opisthorchiida</taxon>
        <taxon>Opisthorchiata</taxon>
        <taxon>Opisthorchiidae</taxon>
        <taxon>Clonorchis</taxon>
    </lineage>
</organism>
<dbReference type="NCBIfam" id="TIGR01147">
    <property type="entry name" value="V_ATP_synt_G"/>
    <property type="match status" value="1"/>
</dbReference>
<keyword evidence="4" id="KW-0406">Ion transport</keyword>
<dbReference type="AlphaFoldDB" id="A0A3R7FP46"/>
<dbReference type="GO" id="GO:0046961">
    <property type="term" value="F:proton-transporting ATPase activity, rotational mechanism"/>
    <property type="evidence" value="ECO:0007669"/>
    <property type="project" value="InterPro"/>
</dbReference>
<dbReference type="Proteomes" id="UP000286415">
    <property type="component" value="Unassembled WGS sequence"/>
</dbReference>
<name>A0A3R7FP46_CLOSI</name>
<dbReference type="STRING" id="79923.A0A3R7FP46"/>
<sequence length="390" mass="44033">MKANEMFISERKVQRFRMNASRRRLGQHCQTSDATGTSPPPAATVRKLQCSFMEFLNLKTRYRTPGDGRCIRATEGVGALASLFSSAAGEVELAQWVATSLPSNCSSFYIRVREIRADTLRRCVEVVAGMELSSKMIEGQQGSLLVTQERHDLVEHIQPGDTKTVVGLKFVDYETRLAVPVPFPLEYGGLRGDLLLTYTLFEQGERQLLNEKNKTDPGNLGGRLDPVYQWLNPRKGQFRSKYSRRIKPWVINQSAFGRILGPPQVLKMSSSVSQVDGVAQLQLARTAALAKVDEARARRARRLKAAKDEAKAEVDLYKMAQDNHYRRLEEQIQARQGDFEESSRRATAEQLDMMNRSYAKNKEVALTTLLSAILNVQPRVHANFSRIREQ</sequence>
<dbReference type="PANTHER" id="PTHR12713:SF11">
    <property type="entry name" value="V-TYPE PROTON ATPASE SUBUNIT G"/>
    <property type="match status" value="1"/>
</dbReference>
<dbReference type="EMBL" id="NIRI02000042">
    <property type="protein sequence ID" value="KAG5450902.1"/>
    <property type="molecule type" value="Genomic_DNA"/>
</dbReference>
<protein>
    <submittedName>
        <fullName evidence="5">Uncharacterized protein</fullName>
    </submittedName>
</protein>
<dbReference type="Pfam" id="PF03179">
    <property type="entry name" value="V-ATPase_G"/>
    <property type="match status" value="1"/>
</dbReference>
<evidence type="ECO:0000313" key="5">
    <source>
        <dbReference type="EMBL" id="KAG5450902.1"/>
    </source>
</evidence>
<dbReference type="PANTHER" id="PTHR12713">
    <property type="entry name" value="VACUOLAR ATP SYNTHASE SUBUNIT G"/>
    <property type="match status" value="1"/>
</dbReference>
<evidence type="ECO:0000256" key="3">
    <source>
        <dbReference type="ARBA" id="ARBA00022781"/>
    </source>
</evidence>
<keyword evidence="3" id="KW-0375">Hydrogen ion transport</keyword>
<dbReference type="GO" id="GO:0016887">
    <property type="term" value="F:ATP hydrolysis activity"/>
    <property type="evidence" value="ECO:0007669"/>
    <property type="project" value="TreeGrafter"/>
</dbReference>
<keyword evidence="6" id="KW-1185">Reference proteome</keyword>
<accession>A0A3R7FP46</accession>
<dbReference type="InParanoid" id="A0A3R7FP46"/>
<proteinExistence type="inferred from homology"/>
<evidence type="ECO:0000256" key="2">
    <source>
        <dbReference type="ARBA" id="ARBA00022448"/>
    </source>
</evidence>
<dbReference type="Gene3D" id="1.20.5.2950">
    <property type="match status" value="1"/>
</dbReference>
<comment type="similarity">
    <text evidence="1">Belongs to the V-ATPase G subunit family.</text>
</comment>
<keyword evidence="2" id="KW-0813">Transport</keyword>
<evidence type="ECO:0000256" key="1">
    <source>
        <dbReference type="ARBA" id="ARBA00010066"/>
    </source>
</evidence>
<reference evidence="5 6" key="1">
    <citation type="journal article" date="2018" name="Biotechnol. Adv.">
        <title>Improved genomic resources and new bioinformatic workflow for the carcinogenic parasite Clonorchis sinensis: Biotechnological implications.</title>
        <authorList>
            <person name="Wang D."/>
            <person name="Korhonen P.K."/>
            <person name="Gasser R.B."/>
            <person name="Young N.D."/>
        </authorList>
    </citation>
    <scope>NUCLEOTIDE SEQUENCE [LARGE SCALE GENOMIC DNA]</scope>
    <source>
        <strain evidence="5">Cs-k2</strain>
    </source>
</reference>
<evidence type="ECO:0000256" key="4">
    <source>
        <dbReference type="ARBA" id="ARBA00023065"/>
    </source>
</evidence>
<dbReference type="GO" id="GO:0000221">
    <property type="term" value="C:vacuolar proton-transporting V-type ATPase, V1 domain"/>
    <property type="evidence" value="ECO:0007669"/>
    <property type="project" value="TreeGrafter"/>
</dbReference>
<evidence type="ECO:0000313" key="6">
    <source>
        <dbReference type="Proteomes" id="UP000286415"/>
    </source>
</evidence>
<dbReference type="InterPro" id="IPR005124">
    <property type="entry name" value="V-ATPase_G"/>
</dbReference>
<reference evidence="5 6" key="2">
    <citation type="journal article" date="2021" name="Genomics">
        <title>High-quality reference genome for Clonorchis sinensis.</title>
        <authorList>
            <person name="Young N.D."/>
            <person name="Stroehlein A.J."/>
            <person name="Kinkar L."/>
            <person name="Wang T."/>
            <person name="Sohn W.M."/>
            <person name="Chang B.C.H."/>
            <person name="Kaur P."/>
            <person name="Weisz D."/>
            <person name="Dudchenko O."/>
            <person name="Aiden E.L."/>
            <person name="Korhonen P.K."/>
            <person name="Gasser R.B."/>
        </authorList>
    </citation>
    <scope>NUCLEOTIDE SEQUENCE [LARGE SCALE GENOMIC DNA]</scope>
    <source>
        <strain evidence="5">Cs-k2</strain>
    </source>
</reference>
<comment type="caution">
    <text evidence="5">The sequence shown here is derived from an EMBL/GenBank/DDBJ whole genome shotgun (WGS) entry which is preliminary data.</text>
</comment>